<protein>
    <submittedName>
        <fullName evidence="2">Uncharacterized protein</fullName>
    </submittedName>
</protein>
<dbReference type="EMBL" id="DWYG01000149">
    <property type="protein sequence ID" value="HJB42566.1"/>
    <property type="molecule type" value="Genomic_DNA"/>
</dbReference>
<keyword evidence="1" id="KW-0812">Transmembrane</keyword>
<reference evidence="2" key="1">
    <citation type="journal article" date="2021" name="PeerJ">
        <title>Extensive microbial diversity within the chicken gut microbiome revealed by metagenomics and culture.</title>
        <authorList>
            <person name="Gilroy R."/>
            <person name="Ravi A."/>
            <person name="Getino M."/>
            <person name="Pursley I."/>
            <person name="Horton D.L."/>
            <person name="Alikhan N.F."/>
            <person name="Baker D."/>
            <person name="Gharbi K."/>
            <person name="Hall N."/>
            <person name="Watson M."/>
            <person name="Adriaenssens E.M."/>
            <person name="Foster-Nyarko E."/>
            <person name="Jarju S."/>
            <person name="Secka A."/>
            <person name="Antonio M."/>
            <person name="Oren A."/>
            <person name="Chaudhuri R.R."/>
            <person name="La Ragione R."/>
            <person name="Hildebrand F."/>
            <person name="Pallen M.J."/>
        </authorList>
    </citation>
    <scope>NUCLEOTIDE SEQUENCE</scope>
    <source>
        <strain evidence="2">ChiBcec8-13705</strain>
    </source>
</reference>
<proteinExistence type="predicted"/>
<comment type="caution">
    <text evidence="2">The sequence shown here is derived from an EMBL/GenBank/DDBJ whole genome shotgun (WGS) entry which is preliminary data.</text>
</comment>
<evidence type="ECO:0000313" key="3">
    <source>
        <dbReference type="Proteomes" id="UP000886803"/>
    </source>
</evidence>
<sequence length="97" mass="10908">MIELAIGAAIAFALMAAEHLLCTKLKSPLWGSIIPLLLLLVGTIWLFAGGILPLEQRYLFPFFILNSIFLGEWSAGRAKYQNQQQKEMQRMKAKDLS</sequence>
<gene>
    <name evidence="2" type="ORF">H9945_08720</name>
</gene>
<name>A0A9D2M704_9FIRM</name>
<keyword evidence="1" id="KW-0472">Membrane</keyword>
<keyword evidence="1" id="KW-1133">Transmembrane helix</keyword>
<evidence type="ECO:0000256" key="1">
    <source>
        <dbReference type="SAM" id="Phobius"/>
    </source>
</evidence>
<dbReference type="Proteomes" id="UP000886803">
    <property type="component" value="Unassembled WGS sequence"/>
</dbReference>
<dbReference type="AlphaFoldDB" id="A0A9D2M704"/>
<organism evidence="2 3">
    <name type="scientific">Candidatus Gemmiger avicola</name>
    <dbReference type="NCBI Taxonomy" id="2838605"/>
    <lineage>
        <taxon>Bacteria</taxon>
        <taxon>Bacillati</taxon>
        <taxon>Bacillota</taxon>
        <taxon>Clostridia</taxon>
        <taxon>Eubacteriales</taxon>
        <taxon>Gemmiger</taxon>
    </lineage>
</organism>
<evidence type="ECO:0000313" key="2">
    <source>
        <dbReference type="EMBL" id="HJB42566.1"/>
    </source>
</evidence>
<feature type="transmembrane region" description="Helical" evidence="1">
    <location>
        <begin position="32"/>
        <end position="54"/>
    </location>
</feature>
<accession>A0A9D2M704</accession>
<reference evidence="2" key="2">
    <citation type="submission" date="2021-04" db="EMBL/GenBank/DDBJ databases">
        <authorList>
            <person name="Gilroy R."/>
        </authorList>
    </citation>
    <scope>NUCLEOTIDE SEQUENCE</scope>
    <source>
        <strain evidence="2">ChiBcec8-13705</strain>
    </source>
</reference>